<keyword evidence="7 11" id="KW-0472">Membrane</keyword>
<dbReference type="OrthoDB" id="9979195at2759"/>
<feature type="transmembrane region" description="Helical" evidence="11">
    <location>
        <begin position="709"/>
        <end position="726"/>
    </location>
</feature>
<evidence type="ECO:0000256" key="4">
    <source>
        <dbReference type="ARBA" id="ARBA00022692"/>
    </source>
</evidence>
<dbReference type="AlphaFoldDB" id="A0A177AC12"/>
<name>A0A177AC12_9PEZI</name>
<comment type="function">
    <text evidence="9">Intramembrane glycolipid transporter that operates in the biosynthetic pathway of dolichol-linked oligosaccharides, the glycan precursors employed in protein asparagine (N)-glycosylation. The sequential addition of sugars to dolichol pyrophosphate produces dolichol-linked oligosaccharides containing fourteen sugars, including two GlcNAcs, nine mannoses and three glucoses. Once assembled, the oligosaccharide is transferred from the lipid to nascent proteins by oligosaccharyltransferases. The assembly of dolichol-linked oligosaccharides begins on the cytosolic side of the endoplasmic reticulum membrane and finishes in its lumen. RFT1 could mediate the translocation of the cytosolically oriented intermediate DolPP-GlcNAc2Man5, produced by ALG11, into the ER lumen where dolichol-linked oligosaccharides assembly continues. However, the intramembrane lipid transporter activity could not be confirmed in vitro.</text>
</comment>
<feature type="transmembrane region" description="Helical" evidence="11">
    <location>
        <begin position="326"/>
        <end position="344"/>
    </location>
</feature>
<evidence type="ECO:0000256" key="1">
    <source>
        <dbReference type="ARBA" id="ARBA00004477"/>
    </source>
</evidence>
<feature type="transmembrane region" description="Helical" evidence="11">
    <location>
        <begin position="489"/>
        <end position="511"/>
    </location>
</feature>
<comment type="subcellular location">
    <subcellularLocation>
        <location evidence="1">Endoplasmic reticulum membrane</location>
        <topology evidence="1">Multi-pass membrane protein</topology>
    </subcellularLocation>
</comment>
<dbReference type="GeneID" id="36289244"/>
<feature type="transmembrane region" description="Helical" evidence="11">
    <location>
        <begin position="463"/>
        <end position="483"/>
    </location>
</feature>
<gene>
    <name evidence="12" type="primary">RFT1</name>
    <name evidence="12" type="ORF">VC83_06182</name>
</gene>
<protein>
    <recommendedName>
        <fullName evidence="8">Man(5)GlcNAc(2)-PP-dolichol translocation protein RFT1</fullName>
    </recommendedName>
</protein>
<dbReference type="InterPro" id="IPR007594">
    <property type="entry name" value="RFT1"/>
</dbReference>
<organism evidence="12">
    <name type="scientific">Pseudogymnoascus destructans</name>
    <dbReference type="NCBI Taxonomy" id="655981"/>
    <lineage>
        <taxon>Eukaryota</taxon>
        <taxon>Fungi</taxon>
        <taxon>Dikarya</taxon>
        <taxon>Ascomycota</taxon>
        <taxon>Pezizomycotina</taxon>
        <taxon>Leotiomycetes</taxon>
        <taxon>Thelebolales</taxon>
        <taxon>Thelebolaceae</taxon>
        <taxon>Pseudogymnoascus</taxon>
    </lineage>
</organism>
<comment type="pathway">
    <text evidence="2">Protein modification; protein glycosylation.</text>
</comment>
<feature type="region of interest" description="Disordered" evidence="10">
    <location>
        <begin position="213"/>
        <end position="236"/>
    </location>
</feature>
<evidence type="ECO:0000256" key="5">
    <source>
        <dbReference type="ARBA" id="ARBA00022824"/>
    </source>
</evidence>
<dbReference type="GO" id="GO:0006488">
    <property type="term" value="P:dolichol-linked oligosaccharide biosynthetic process"/>
    <property type="evidence" value="ECO:0007669"/>
    <property type="project" value="InterPro"/>
</dbReference>
<dbReference type="GO" id="GO:0005789">
    <property type="term" value="C:endoplasmic reticulum membrane"/>
    <property type="evidence" value="ECO:0007669"/>
    <property type="project" value="UniProtKB-SubCell"/>
</dbReference>
<feature type="transmembrane region" description="Helical" evidence="11">
    <location>
        <begin position="388"/>
        <end position="412"/>
    </location>
</feature>
<evidence type="ECO:0000256" key="2">
    <source>
        <dbReference type="ARBA" id="ARBA00004922"/>
    </source>
</evidence>
<dbReference type="RefSeq" id="XP_024324095.1">
    <property type="nucleotide sequence ID" value="XM_024469786.1"/>
</dbReference>
<feature type="transmembrane region" description="Helical" evidence="11">
    <location>
        <begin position="770"/>
        <end position="790"/>
    </location>
</feature>
<dbReference type="PANTHER" id="PTHR13117:SF5">
    <property type="entry name" value="PROTEIN RFT1 HOMOLOG"/>
    <property type="match status" value="1"/>
</dbReference>
<dbReference type="Pfam" id="PF04506">
    <property type="entry name" value="Rft-1"/>
    <property type="match status" value="1"/>
</dbReference>
<dbReference type="GO" id="GO:0034203">
    <property type="term" value="P:glycolipid translocation"/>
    <property type="evidence" value="ECO:0007669"/>
    <property type="project" value="TreeGrafter"/>
</dbReference>
<feature type="region of interest" description="Disordered" evidence="10">
    <location>
        <begin position="70"/>
        <end position="99"/>
    </location>
</feature>
<keyword evidence="5" id="KW-0256">Endoplasmic reticulum</keyword>
<evidence type="ECO:0000256" key="11">
    <source>
        <dbReference type="SAM" id="Phobius"/>
    </source>
</evidence>
<evidence type="ECO:0000256" key="8">
    <source>
        <dbReference type="ARBA" id="ARBA00044793"/>
    </source>
</evidence>
<feature type="transmembrane region" description="Helical" evidence="11">
    <location>
        <begin position="432"/>
        <end position="451"/>
    </location>
</feature>
<dbReference type="VEuPathDB" id="FungiDB:GMDG_02494"/>
<comment type="similarity">
    <text evidence="3">Belongs to the RFT1 family.</text>
</comment>
<feature type="transmembrane region" description="Helical" evidence="11">
    <location>
        <begin position="802"/>
        <end position="819"/>
    </location>
</feature>
<feature type="transmembrane region" description="Helical" evidence="11">
    <location>
        <begin position="732"/>
        <end position="750"/>
    </location>
</feature>
<evidence type="ECO:0000313" key="12">
    <source>
        <dbReference type="EMBL" id="OAF58811.1"/>
    </source>
</evidence>
<dbReference type="EMBL" id="KV441395">
    <property type="protein sequence ID" value="OAF58811.1"/>
    <property type="molecule type" value="Genomic_DNA"/>
</dbReference>
<feature type="transmembrane region" description="Helical" evidence="11">
    <location>
        <begin position="638"/>
        <end position="658"/>
    </location>
</feature>
<proteinExistence type="inferred from homology"/>
<reference evidence="12" key="1">
    <citation type="submission" date="2016-03" db="EMBL/GenBank/DDBJ databases">
        <title>Updated assembly of Pseudogymnoascus destructans, the fungus causing white-nose syndrome of bats.</title>
        <authorList>
            <person name="Palmer J.M."/>
            <person name="Drees K.P."/>
            <person name="Foster J.T."/>
            <person name="Lindner D.L."/>
        </authorList>
    </citation>
    <scope>NUCLEOTIDE SEQUENCE [LARGE SCALE GENOMIC DNA]</scope>
    <source>
        <strain evidence="12">20631-21</strain>
    </source>
</reference>
<evidence type="ECO:0000256" key="7">
    <source>
        <dbReference type="ARBA" id="ARBA00023136"/>
    </source>
</evidence>
<sequence length="836" mass="93079">MDSSLMFEDSTTIEHMSTSQYMELEYSNSLLKQESIAKDENSRRLQLQILLLQGHNDELQRQVAIESERNTQLENERNTQLAKENERNTQLPVENDQNTQLILEKERNTQLSIENERNSQLLLEKDRSIQKLTAETERITRQLALKKERGAKKLALEKEQNTRQLAIESERNIHKQSLGGPAPIIPDETERNVHKKSSGAPAPIIPHELEHNVRKKSSGAPAPIIPDEPEPKKRKRKVFGTVKTIFDEEYNEADKRPTRISLAPALAKPGGNLAFLRKSGAGIANAAFSPLKKDKRGGKASFLGIGSRALTFAANQILLRFISPDLLGISTQFEVYLISVLFFARESLRVAIQRQSEVSEGPGEADKSTQDREKSEQKRKLAIEKTQALVNLAYVSIFLGIFFAWGLAWAYIRSLRSNPKVLGTLYFKETLQLYAIAAVFELLAEPCFVVVQQKSEYKTRAFAESIGALLRCVVTCASIVFASKTGLDLGVFPFALGQWTYGLSILLCYLWRVSAISAADNFSLLARPIAPSSNETYIMSYFSKPLVTLGASLFVQGVVKHILTEGDVLLISYLASLSAQGIYALASNYGGLVARMVFQPIEESSRNYFGKLLYSSNGQRSSGTISSARDDLHKLLRIYTLMSISAMTVGPTMAPLLLKFVVGSRWASSGAGDVLSKYCYYIPLLAYNGVLEAFVSVVATESQLNRQSLWMLAFSVGFASTGYVFLRLVDLGAIGLVYANMANMVFRILWSYNFINNFFRRHNSQLNLGLILPTATTVAAAFGTIAIFYYQSSQEGSDIKTFITTTVIGGSFFILLVLSEHKFLLQCYRSVRTPST</sequence>
<dbReference type="Proteomes" id="UP000077154">
    <property type="component" value="Unassembled WGS sequence"/>
</dbReference>
<evidence type="ECO:0000256" key="6">
    <source>
        <dbReference type="ARBA" id="ARBA00022989"/>
    </source>
</evidence>
<dbReference type="eggNOG" id="KOG2864">
    <property type="taxonomic scope" value="Eukaryota"/>
</dbReference>
<keyword evidence="6 11" id="KW-1133">Transmembrane helix</keyword>
<dbReference type="PANTHER" id="PTHR13117">
    <property type="entry name" value="ENDOPLASMIC RETICULUM MULTISPAN TRANSMEMBRANE PROTEIN-RELATED"/>
    <property type="match status" value="1"/>
</dbReference>
<keyword evidence="4 11" id="KW-0812">Transmembrane</keyword>
<evidence type="ECO:0000256" key="3">
    <source>
        <dbReference type="ARBA" id="ARBA00010288"/>
    </source>
</evidence>
<accession>A0A177AC12</accession>
<feature type="transmembrane region" description="Helical" evidence="11">
    <location>
        <begin position="678"/>
        <end position="697"/>
    </location>
</feature>
<evidence type="ECO:0000256" key="9">
    <source>
        <dbReference type="ARBA" id="ARBA00045912"/>
    </source>
</evidence>
<feature type="compositionally biased region" description="Basic and acidic residues" evidence="10">
    <location>
        <begin position="70"/>
        <end position="87"/>
    </location>
</feature>
<feature type="compositionally biased region" description="Polar residues" evidence="10">
    <location>
        <begin position="88"/>
        <end position="99"/>
    </location>
</feature>
<evidence type="ECO:0000256" key="10">
    <source>
        <dbReference type="SAM" id="MobiDB-lite"/>
    </source>
</evidence>